<reference evidence="6 7" key="1">
    <citation type="submission" date="2015-10" db="EMBL/GenBank/DDBJ databases">
        <title>Draft genomes sequences of Candida glabrata isolates 1A, 1B, 2A, 2B, 3A and 3B.</title>
        <authorList>
            <person name="Haavelsrud O.E."/>
            <person name="Gaustad P."/>
        </authorList>
    </citation>
    <scope>NUCLEOTIDE SEQUENCE [LARGE SCALE GENOMIC DNA]</scope>
    <source>
        <strain evidence="6">910700640</strain>
    </source>
</reference>
<evidence type="ECO:0000313" key="6">
    <source>
        <dbReference type="EMBL" id="KTA97534.1"/>
    </source>
</evidence>
<dbReference type="VEuPathDB" id="FungiDB:GWK60_J00649"/>
<sequence>MKWSVSQFSDLYASIDAKAISSELFTQLLPDLKELLKYPPKNTESRNKLEKLQDYKTDDGSIFKLNQDFIISIISLSDELNLDELEAVNLVLENSPGSQIYASEVVNNGKISFFLRRQYILQIVSYICNAEDVMSPYYKKFFNAETNTTILSKVLENFDIISKHLSDIKQEVNRNQILDNMNPLITQGIHFKRDFFSKEYDLLSQVLYGLSKRSLINTQISSVDLIIEHSLKMETNDFFVVYFLPTLLNLFSNLNTFSDVDIFGLHKKYTNELITKQEQVYKKPMKVLIMFIFLTFLIGWCKEDPQNRVTKLNFKSDIDDPMTIAVELGAIEQLLIVIADLSRIDESTAVQYYDFRALLERHLPRFIPLQLVDENVIQKYNQMSSLTERSDSTKINGPHESFSRNTYRPPSMISPNNYSKDNRFTNGLGSTSISMDRLNEGRVFFSTSDMNKEISKFRENISEMFEMFLEENIHHFIQTFISDCAFLLTKLKDAEEDSLLSGEDLDLDDIATKADLERFFVSVFYFYSKRPHYVAAFWEDKESAAYGFVEWASKCNDNLMKSCFYLMLGGLSSGKENALNVYYYLGDSNPTSWKRIADTIGSYSSKILNLGKAIQAKEQENEGELNTTLLALEEGLNEETIVFLSSLLTLISSVADQMEPDEKLMFSHLFVDVIFELTKCETPLVGACFNTISTLVPILESDRASIWHKLDSTLFKGVALSDTSQYISAFSSILTTYSDVLGFLALIRNLLQIESFDCNKEFLVFGHLQYPNQLGRPYRKSGIWPYLEFVMNEVFVNSDKITDSFKRHELQERVLEIILTCLNSFDYSVLLNSISVGANLDNLVHGENFASYVQDNAAPAMFNFLFQENVYTKLYSIASVGIDNSSLLKPHSQLQTLLRLSLSVIERTLDYEKTYTEELLTIIKKYQSGEFYRPKYYGLHGLVSFTQTVFFNLDFVTCLGLYIGLDNDSIPIISINILRKLALLFNSTEPDPILGNKLFTLFDSIDESARIKDAFIDQLDCPIENSDNLMLKVEILEFLKDSLDIESSKPSVAHLLLGFQYDNTLTFGPNLSTFIQSGHSLFHSVIRLLISALNELSSYKIDFAPMRLAALSLQLLELMCKSQLTSDLVIEHITNNEIIKKIMDVDPQTSNHTLWNGLNLESTTQSTKARFIQGSSAGAYLMFLRYRTSMIQFLNVVIHTISLKGTISRVAPYTSYLISNSIYSARIFSLLRPLHQNIILKEKIVPENLQLLKDLPVDLDKVQLRKSCTGNIYDFDEISSVLELHSKTYSVSQLNSKEFMDKILSEFEEVKQLITLFLVRKESFSQQLAILHNWVQLVQIIVSDGNLGERKRSTFILEVFDMVTPKISVYVDIDVKFAEELVSLMVFLFHIYNQSNASSSGKYFLDSKLHNLFQVCIRGISSPLSSLKLRSDFYVIANNYLLRVLKNSGMAYAIVKDLRLNNERLVEVICNDAIYGEGAIKITGLLLLDSLVQLGNHHQENFIVMTLMRSTKLFHIIRSLKATDSLLNASTENVNVENFLYELTAFKATAYFLIRIAETREGAVALIESKVFDILAELNFLKIDPDLGLELVFDETSNNTSSLLRVNITFDEPLILGKEATSVSIFELIIPIFQLMLAIVISSGRFNDAVRLATTSLLKQYQKLIIGTFKRDTLYKSGKKQASDELKYKHHQEFIKLVVLICTITKYEDK</sequence>
<evidence type="ECO:0000256" key="3">
    <source>
        <dbReference type="ARBA" id="ARBA00022448"/>
    </source>
</evidence>
<keyword evidence="4" id="KW-0539">Nucleus</keyword>
<evidence type="ECO:0000256" key="1">
    <source>
        <dbReference type="ARBA" id="ARBA00004123"/>
    </source>
</evidence>
<evidence type="ECO:0000313" key="7">
    <source>
        <dbReference type="Proteomes" id="UP000054886"/>
    </source>
</evidence>
<dbReference type="VEuPathDB" id="FungiDB:B1J91_J00759g"/>
<comment type="similarity">
    <text evidence="2">Belongs to the NUP186/NUP192/NUP205 family.</text>
</comment>
<feature type="compositionally biased region" description="Polar residues" evidence="5">
    <location>
        <begin position="403"/>
        <end position="419"/>
    </location>
</feature>
<dbReference type="EMBL" id="LLZZ01000159">
    <property type="protein sequence ID" value="KTA97534.1"/>
    <property type="molecule type" value="Genomic_DNA"/>
</dbReference>
<dbReference type="PANTHER" id="PTHR31344:SF0">
    <property type="entry name" value="NUCLEAR PORE COMPLEX PROTEIN NUP205"/>
    <property type="match status" value="1"/>
</dbReference>
<accession>A0A0W0CCY5</accession>
<dbReference type="InterPro" id="IPR021827">
    <property type="entry name" value="Nup186/Nup192/Nup205"/>
</dbReference>
<dbReference type="GO" id="GO:0006999">
    <property type="term" value="P:nuclear pore organization"/>
    <property type="evidence" value="ECO:0007669"/>
    <property type="project" value="EnsemblFungi"/>
</dbReference>
<organism evidence="6 7">
    <name type="scientific">Candida glabrata</name>
    <name type="common">Yeast</name>
    <name type="synonym">Torulopsis glabrata</name>
    <dbReference type="NCBI Taxonomy" id="5478"/>
    <lineage>
        <taxon>Eukaryota</taxon>
        <taxon>Fungi</taxon>
        <taxon>Dikarya</taxon>
        <taxon>Ascomycota</taxon>
        <taxon>Saccharomycotina</taxon>
        <taxon>Saccharomycetes</taxon>
        <taxon>Saccharomycetales</taxon>
        <taxon>Saccharomycetaceae</taxon>
        <taxon>Nakaseomyces</taxon>
    </lineage>
</organism>
<dbReference type="InterPro" id="IPR016024">
    <property type="entry name" value="ARM-type_fold"/>
</dbReference>
<comment type="caution">
    <text evidence="6">The sequence shown here is derived from an EMBL/GenBank/DDBJ whole genome shotgun (WGS) entry which is preliminary data.</text>
</comment>
<dbReference type="SUPFAM" id="SSF48371">
    <property type="entry name" value="ARM repeat"/>
    <property type="match status" value="1"/>
</dbReference>
<dbReference type="GO" id="GO:0046822">
    <property type="term" value="P:regulation of nucleocytoplasmic transport"/>
    <property type="evidence" value="ECO:0007669"/>
    <property type="project" value="EnsemblFungi"/>
</dbReference>
<feature type="region of interest" description="Disordered" evidence="5">
    <location>
        <begin position="388"/>
        <end position="419"/>
    </location>
</feature>
<keyword evidence="3" id="KW-0813">Transport</keyword>
<dbReference type="Proteomes" id="UP000054886">
    <property type="component" value="Unassembled WGS sequence"/>
</dbReference>
<dbReference type="VEuPathDB" id="FungiDB:GVI51_J00649"/>
<dbReference type="GO" id="GO:0044611">
    <property type="term" value="C:nuclear pore inner ring"/>
    <property type="evidence" value="ECO:0007669"/>
    <property type="project" value="EnsemblFungi"/>
</dbReference>
<dbReference type="PANTHER" id="PTHR31344">
    <property type="entry name" value="NUCLEAR PORE COMPLEX PROTEIN NUP205"/>
    <property type="match status" value="1"/>
</dbReference>
<evidence type="ECO:0000256" key="4">
    <source>
        <dbReference type="ARBA" id="ARBA00023242"/>
    </source>
</evidence>
<dbReference type="GO" id="GO:0017056">
    <property type="term" value="F:structural constituent of nuclear pore"/>
    <property type="evidence" value="ECO:0007669"/>
    <property type="project" value="EnsemblFungi"/>
</dbReference>
<dbReference type="VEuPathDB" id="FungiDB:CAGL0J00759g"/>
<dbReference type="Pfam" id="PF11894">
    <property type="entry name" value="Nup192"/>
    <property type="match status" value="1"/>
</dbReference>
<gene>
    <name evidence="6" type="ORF">AO440_002825</name>
</gene>
<evidence type="ECO:0000256" key="5">
    <source>
        <dbReference type="SAM" id="MobiDB-lite"/>
    </source>
</evidence>
<evidence type="ECO:0000256" key="2">
    <source>
        <dbReference type="ARBA" id="ARBA00005892"/>
    </source>
</evidence>
<name>A0A0W0CCY5_CANGB</name>
<dbReference type="PhylomeDB" id="A0A0W0CCY5"/>
<protein>
    <submittedName>
        <fullName evidence="6">Nucleoporin NUP192</fullName>
    </submittedName>
</protein>
<proteinExistence type="inferred from homology"/>
<dbReference type="OMA" id="AYGFIEW"/>
<comment type="subcellular location">
    <subcellularLocation>
        <location evidence="1">Nucleus</location>
    </subcellularLocation>
</comment>